<evidence type="ECO:0000313" key="3">
    <source>
        <dbReference type="Proteomes" id="UP000829708"/>
    </source>
</evidence>
<name>A0ABY4DFH7_9SPIR</name>
<proteinExistence type="predicted"/>
<organism evidence="2 3">
    <name type="scientific">Sphaerochaeta associata</name>
    <dbReference type="NCBI Taxonomy" id="1129264"/>
    <lineage>
        <taxon>Bacteria</taxon>
        <taxon>Pseudomonadati</taxon>
        <taxon>Spirochaetota</taxon>
        <taxon>Spirochaetia</taxon>
        <taxon>Spirochaetales</taxon>
        <taxon>Sphaerochaetaceae</taxon>
        <taxon>Sphaerochaeta</taxon>
    </lineage>
</organism>
<feature type="chain" id="PRO_5046603866" description="Outer membrane beta-barrel porin/alpha-amylase" evidence="1">
    <location>
        <begin position="22"/>
        <end position="260"/>
    </location>
</feature>
<reference evidence="3" key="1">
    <citation type="journal article" date="2024" name="J Bioinform Genom">
        <title>Complete genome sequence of the type strain bacterium Sphaerochaeta associata GLS2t (VKM B-2742)t.</title>
        <authorList>
            <person name="Troshina O.Y."/>
            <person name="Tepeeva A.N."/>
            <person name="Arzamasceva V.O."/>
            <person name="Whitman W.B."/>
            <person name="Varghese N."/>
            <person name="Shapiro N."/>
            <person name="Woyke T."/>
            <person name="Kripides N.C."/>
            <person name="Vasilenko O.V."/>
        </authorList>
    </citation>
    <scope>NUCLEOTIDE SEQUENCE [LARGE SCALE GENOMIC DNA]</scope>
    <source>
        <strain evidence="3">GLS2T</strain>
    </source>
</reference>
<evidence type="ECO:0008006" key="4">
    <source>
        <dbReference type="Google" id="ProtNLM"/>
    </source>
</evidence>
<accession>A0ABY4DFH7</accession>
<gene>
    <name evidence="2" type="ORF">MUG09_03695</name>
</gene>
<evidence type="ECO:0000256" key="1">
    <source>
        <dbReference type="SAM" id="SignalP"/>
    </source>
</evidence>
<sequence>MQIKRYLSVSLLLLAMACLPALDLPSGQVSDAGNATISGSNGYIVIPSAETAWSGKRTSITTGYSGIFAGSYAHVPYIQMGFAGNLEMSLAVDISDQVDLLLGGKWRIARGQNSSLTFGVVGQLLNATTTTNLAAQLYLASTFNSTFIEWPSKTTLLIGYTFDGPLTSNIDFGVGYQTPFMPEALNRKIDFLVDFGNASYSASPSGGNAQSRGMLNMGLRLRPVQFMKVAYISVDIRLLDIFDAQGRALSASVAISYLAQ</sequence>
<dbReference type="RefSeq" id="WP_244773709.1">
    <property type="nucleotide sequence ID" value="NZ_CP094929.1"/>
</dbReference>
<dbReference type="EMBL" id="CP094929">
    <property type="protein sequence ID" value="UOM51879.1"/>
    <property type="molecule type" value="Genomic_DNA"/>
</dbReference>
<keyword evidence="1" id="KW-0732">Signal</keyword>
<protein>
    <recommendedName>
        <fullName evidence="4">Outer membrane beta-barrel porin/alpha-amylase</fullName>
    </recommendedName>
</protein>
<feature type="signal peptide" evidence="1">
    <location>
        <begin position="1"/>
        <end position="21"/>
    </location>
</feature>
<evidence type="ECO:0000313" key="2">
    <source>
        <dbReference type="EMBL" id="UOM51879.1"/>
    </source>
</evidence>
<keyword evidence="3" id="KW-1185">Reference proteome</keyword>
<dbReference type="Proteomes" id="UP000829708">
    <property type="component" value="Chromosome"/>
</dbReference>
<dbReference type="PROSITE" id="PS51257">
    <property type="entry name" value="PROKAR_LIPOPROTEIN"/>
    <property type="match status" value="1"/>
</dbReference>